<evidence type="ECO:0000256" key="3">
    <source>
        <dbReference type="ARBA" id="ARBA00022692"/>
    </source>
</evidence>
<feature type="transmembrane region" description="Helical" evidence="12">
    <location>
        <begin position="1632"/>
        <end position="1652"/>
    </location>
</feature>
<feature type="compositionally biased region" description="Gly residues" evidence="11">
    <location>
        <begin position="1208"/>
        <end position="1217"/>
    </location>
</feature>
<feature type="domain" description="Ion transport" evidence="13">
    <location>
        <begin position="1558"/>
        <end position="1864"/>
    </location>
</feature>
<feature type="region of interest" description="Disordered" evidence="11">
    <location>
        <begin position="2601"/>
        <end position="2734"/>
    </location>
</feature>
<feature type="compositionally biased region" description="Basic and acidic residues" evidence="11">
    <location>
        <begin position="2392"/>
        <end position="2420"/>
    </location>
</feature>
<feature type="compositionally biased region" description="Low complexity" evidence="11">
    <location>
        <begin position="1193"/>
        <end position="1202"/>
    </location>
</feature>
<keyword evidence="9" id="KW-0325">Glycoprotein</keyword>
<feature type="compositionally biased region" description="Low complexity" evidence="11">
    <location>
        <begin position="1152"/>
        <end position="1165"/>
    </location>
</feature>
<dbReference type="FunFam" id="1.20.120.350:FF:000068">
    <property type="entry name" value="Sodium channel protein"/>
    <property type="match status" value="2"/>
</dbReference>
<feature type="region of interest" description="Disordered" evidence="11">
    <location>
        <begin position="975"/>
        <end position="1176"/>
    </location>
</feature>
<name>A0A836C1F3_9CHLO</name>
<feature type="region of interest" description="Disordered" evidence="11">
    <location>
        <begin position="790"/>
        <end position="847"/>
    </location>
</feature>
<keyword evidence="6 12" id="KW-1133">Transmembrane helix</keyword>
<feature type="compositionally biased region" description="Polar residues" evidence="11">
    <location>
        <begin position="1356"/>
        <end position="1388"/>
    </location>
</feature>
<feature type="domain" description="Ion transport" evidence="13">
    <location>
        <begin position="65"/>
        <end position="375"/>
    </location>
</feature>
<dbReference type="Gene3D" id="1.10.238.10">
    <property type="entry name" value="EF-hand"/>
    <property type="match status" value="1"/>
</dbReference>
<feature type="transmembrane region" description="Helical" evidence="12">
    <location>
        <begin position="59"/>
        <end position="86"/>
    </location>
</feature>
<feature type="transmembrane region" description="Helical" evidence="12">
    <location>
        <begin position="106"/>
        <end position="127"/>
    </location>
</feature>
<evidence type="ECO:0000256" key="7">
    <source>
        <dbReference type="ARBA" id="ARBA00023065"/>
    </source>
</evidence>
<dbReference type="Pfam" id="PF00520">
    <property type="entry name" value="Ion_trans"/>
    <property type="match status" value="4"/>
</dbReference>
<feature type="compositionally biased region" description="Acidic residues" evidence="11">
    <location>
        <begin position="422"/>
        <end position="433"/>
    </location>
</feature>
<feature type="compositionally biased region" description="Gly residues" evidence="11">
    <location>
        <begin position="1482"/>
        <end position="1492"/>
    </location>
</feature>
<dbReference type="PANTHER" id="PTHR10037">
    <property type="entry name" value="VOLTAGE-GATED CATION CHANNEL CALCIUM AND SODIUM"/>
    <property type="match status" value="1"/>
</dbReference>
<feature type="domain" description="Ion transport" evidence="13">
    <location>
        <begin position="460"/>
        <end position="775"/>
    </location>
</feature>
<feature type="transmembrane region" description="Helical" evidence="12">
    <location>
        <begin position="139"/>
        <end position="161"/>
    </location>
</feature>
<feature type="compositionally biased region" description="Basic and acidic residues" evidence="11">
    <location>
        <begin position="412"/>
        <end position="421"/>
    </location>
</feature>
<feature type="compositionally biased region" description="Low complexity" evidence="11">
    <location>
        <begin position="2422"/>
        <end position="2432"/>
    </location>
</feature>
<evidence type="ECO:0000313" key="15">
    <source>
        <dbReference type="Proteomes" id="UP000612055"/>
    </source>
</evidence>
<dbReference type="GO" id="GO:0005248">
    <property type="term" value="F:voltage-gated sodium channel activity"/>
    <property type="evidence" value="ECO:0007669"/>
    <property type="project" value="TreeGrafter"/>
</dbReference>
<feature type="compositionally biased region" description="Low complexity" evidence="11">
    <location>
        <begin position="1327"/>
        <end position="1338"/>
    </location>
</feature>
<dbReference type="InterPro" id="IPR005821">
    <property type="entry name" value="Ion_trans_dom"/>
</dbReference>
<dbReference type="FunFam" id="1.20.120.350:FF:000095">
    <property type="entry name" value="Voltage-gated Ca2+ channel, alpha subunit"/>
    <property type="match status" value="1"/>
</dbReference>
<feature type="region of interest" description="Disordered" evidence="11">
    <location>
        <begin position="2391"/>
        <end position="2451"/>
    </location>
</feature>
<feature type="transmembrane region" description="Helical" evidence="12">
    <location>
        <begin position="524"/>
        <end position="545"/>
    </location>
</feature>
<dbReference type="Gene3D" id="1.10.287.70">
    <property type="match status" value="4"/>
</dbReference>
<dbReference type="FunFam" id="1.20.120.350:FF:000009">
    <property type="entry name" value="Voltage-dependent T-type calcium channel subunit alpha"/>
    <property type="match status" value="1"/>
</dbReference>
<feature type="compositionally biased region" description="Low complexity" evidence="11">
    <location>
        <begin position="986"/>
        <end position="999"/>
    </location>
</feature>
<evidence type="ECO:0000256" key="1">
    <source>
        <dbReference type="ARBA" id="ARBA00004141"/>
    </source>
</evidence>
<proteinExistence type="predicted"/>
<keyword evidence="7" id="KW-0406">Ion transport</keyword>
<keyword evidence="2" id="KW-0813">Transport</keyword>
<evidence type="ECO:0000256" key="2">
    <source>
        <dbReference type="ARBA" id="ARBA00022448"/>
    </source>
</evidence>
<sequence length="2734" mass="286989">MPGKLAALNEEQDALGEPAEVARGDPMDSPADAYEALAAPYPERSCLLFPKRSQPRRACLLLVHHPWFTCFILAIILANCVTLALSSSREGFDTTPLGRALVVTDVVMLAIFAAEMVLKIVAMGFVMAPNTYLRDGWNVLDFLVVAMGVVSLVTPSNLTAIRTIRALRPLRTVNRVRGMKVLVTTIFGSLPMLMDVFVLCAFTFFMFGIVAVQLFAGILRFRCGTPDFTWATNITAPDGQISITNVSYVVPDDQTDDTCSGPLSSEVMWSLVDGVPTPHPGSNYRGRVCPPGMYCTDYGNPGYGFLSYDNILWAWLTIFQNITLSAWSNLMYMVQDALSYWSFLFFSALVIFGAFFMINLALAVLAVKFGSDKEADEKAHEEAKHADDTAMVAVGHVPSALAKDVTAKPRPLHGEEGRADDGDGDGAGDGESDMEPHGEPPPGLGRVRRVCWRIAVSKGLEYTTALLIVANTVIMCINWYQMPESVEQATNYANYALTIYFLIEMIVKLTGFGFKRYFSDGMNVFDFIVVVVSVVEMILDIIPSVSGLGPLSVLRAFRLLRVFRLARSWKELHVVVTGMFKSVQASLMLVLLMLLFLFIAALVGMQLFGYRFMFCSYVEGAAPVCPPGEAVWGQCPNHFDCYLPCAPADLDAWVEAPGSAYNDLAYCQIFCATPQAQALAAAGNASDADVAAAGGCSYLAQVGKSQVPRANFDNLFWGLYTVFQLLTGENWNDVMYDAMRTLTPWACLYFISIIVIGNYLVFNLFIAILLDNLSFTEEIKAHKEARAAAKSAAGSQSGSKSGTKSGRQSELVRSDSKGPTGQRQDRSRHSLAQVPTDDPLATQQGSIHDPQLISTAVDADLDPDLGQGDEPPDGKMPPLRSLTIRSQSRRRSGAGMSGAGSGSAQRVAGLLTRALTLGKSAAPPADAEAAAAAGAGAPPLRVAASMPLAPLLEPPPPPLVRQPADVDVVHVDGTRGLHGAAPSTRAEAGAAAHAEPGAPVSAERPHAGKASGMKLYDNPMMPAAGSGSRTDAQQASSSQLPAGMRLYDNPLANGDDDVGGGGGGDDDSSPSRAVPAQLLAYPRGSLDLPPLPRASAPGNGSSLDPLPPGIGDRPRGPSIRPVVPPISTAPKRRGGSLPPLGVALTRGREPGGEAATRRGAALAGGPTEGGGGTGPVPGAAALYGGLARPPPSGAVGPGPVAEAAEDGAGAGQAGAGGVLASRGAPRSRLAAASSARRDAGGGGADTDGEAPGTSYLADQATLSRISRGSSGSRSASAPPSASITPTAARVGPSPFSAQPSPRADPALGTSPSPAHSHHHPLPRSEPHPNGSPSSPHGPGRTRANAVSLAPRWLQPNHTLANGTHSLALPNGSSSSFQPDGSIGPSQARTGPAGGPDGAHNARADGDAGEEAREVSVPRIPRGGAKADGVNGAGTNGGVMGLVVMRSISSVRRSKLQVPGSPSYIADGPDGPGSPAVPTAGRAGAGAGGGGGEGGTGGGALCRAVSGASDALSPSAITAASESDPGEPAAWLHKIEGRSLFAFDPGSRFRLCMARVVHHPVFDGLILLTIAASCVCLVLDSPTLDQGSTLARVLEIFDYVFIAIFTIEAAMKIVTFGFAFTGKHAYIRNAWNVLDFAIVLLGYVLVIIDAVGVDGSNLKMLRVLRALRALRPLRAASKFEGLRLVVGTLFAVVPSMVNVALVCLLFFLIFAILSVNLFKGELYNCIDADTGERLDPAYVLPPGQPLTQAWCEPGLVTVTASAYHSAINVTLPPYNLTTQWINPIANFDNVGIAMLTLFQVSTLSLWVDITFTAVDAVAPQLQPLWNHRPVFVVFFILFIIICTFFVLNLFVGVTLDKFTEMQEATDRGGLLLTHRQAVWVATQKALLKADPALKPPPPEHPFRRRVHRVIASKQAEWFIMGVILANIVFMALVHYDMSETWQAVMSYSNLAFTIIFTIEATLKLIGFGPLTYFQDWWNAFDFFVTLVSIASVVLDFASTQNLAFMPVLRVLRVVRVLRLIRGAKGMRKLLRTLFYSLPALANVGGVMLLFFFIFAVIGVSLFADIKYGEALNRHANFNTFPNAMLLLFRMITGESWDQIMQDCMITTDCILITSNYTLITDGGNITLSEGSWFSPGAPELDGVPPDLQDNECPLSPFVAVIYFPLFVILCTFILLQLVIAVLLENLMITEHDADLPVNQVALDSFVAAWAHRDGRRRGLMHAAHLPAVVMETLPPLGTRGKPGSRAAARTRILRIDIPIYEGNMVSFIEVLHSLAGSVCGAVLPGTAEKRLYDQLAARLPDKEPLEGFSAAHYVAADAVRAAVRGFLLRYQHRAALRDLSASQVASRPHSPHGDGLEDQLPYFNQGGLPASVLGLGLGLGLGLAIDARTSVSGEKDDGLDRYGRKTPDRRTPDRKTPDRKAAARGQGRAPRSSSGGGAPQGPSQSGAALQPSDSTLVNGRRLADVRAALASGSFGTAPAPRRLEDEQAGYGAKRVRSYSRGDVDGVGPSPRAAAAAADTSKALAAAATAAEVAVSGRLAEASRPTLRPSTEIEAPVAPLVTAPYAPAVPPLAGAAGAGAAATGVANGGAPAVLVRTPSARGALPPMQWPPHDPAGLPTAPSAVPHTLPEAASRGLQVPPRSRPGSEGRPHAATGVAAATALSLRRARGTRSGSGSGSGLMEHQASSTGGASAGGASAAQSGDEGYSSGAASSEIQPPPASGSGGPEGSRGRANGA</sequence>
<dbReference type="PANTHER" id="PTHR10037:SF62">
    <property type="entry name" value="SODIUM CHANNEL PROTEIN 60E"/>
    <property type="match status" value="1"/>
</dbReference>
<feature type="compositionally biased region" description="Low complexity" evidence="11">
    <location>
        <begin position="790"/>
        <end position="809"/>
    </location>
</feature>
<feature type="region of interest" description="Disordered" evidence="11">
    <location>
        <begin position="1190"/>
        <end position="1343"/>
    </location>
</feature>
<feature type="region of interest" description="Disordered" evidence="11">
    <location>
        <begin position="2472"/>
        <end position="2510"/>
    </location>
</feature>
<organism evidence="14 15">
    <name type="scientific">Edaphochlamys debaryana</name>
    <dbReference type="NCBI Taxonomy" id="47281"/>
    <lineage>
        <taxon>Eukaryota</taxon>
        <taxon>Viridiplantae</taxon>
        <taxon>Chlorophyta</taxon>
        <taxon>core chlorophytes</taxon>
        <taxon>Chlorophyceae</taxon>
        <taxon>CS clade</taxon>
        <taxon>Chlamydomonadales</taxon>
        <taxon>Chlamydomonadales incertae sedis</taxon>
        <taxon>Edaphochlamys</taxon>
    </lineage>
</organism>
<keyword evidence="3 12" id="KW-0812">Transmembrane</keyword>
<feature type="transmembrane region" description="Helical" evidence="12">
    <location>
        <begin position="1791"/>
        <end position="1817"/>
    </location>
</feature>
<feature type="transmembrane region" description="Helical" evidence="12">
    <location>
        <begin position="1829"/>
        <end position="1850"/>
    </location>
</feature>
<feature type="transmembrane region" description="Helical" evidence="12">
    <location>
        <begin position="462"/>
        <end position="480"/>
    </location>
</feature>
<feature type="transmembrane region" description="Helical" evidence="12">
    <location>
        <begin position="492"/>
        <end position="512"/>
    </location>
</feature>
<feature type="compositionally biased region" description="Polar residues" evidence="11">
    <location>
        <begin position="1027"/>
        <end position="1040"/>
    </location>
</feature>
<dbReference type="SUPFAM" id="SSF81324">
    <property type="entry name" value="Voltage-gated potassium channels"/>
    <property type="match status" value="4"/>
</dbReference>
<dbReference type="InterPro" id="IPR027359">
    <property type="entry name" value="Volt_channel_dom_sf"/>
</dbReference>
<feature type="compositionally biased region" description="Low complexity" evidence="11">
    <location>
        <begin position="2682"/>
        <end position="2700"/>
    </location>
</feature>
<evidence type="ECO:0000256" key="4">
    <source>
        <dbReference type="ARBA" id="ARBA00022737"/>
    </source>
</evidence>
<evidence type="ECO:0000313" key="14">
    <source>
        <dbReference type="EMBL" id="KAG2495837.1"/>
    </source>
</evidence>
<feature type="transmembrane region" description="Helical" evidence="12">
    <location>
        <begin position="2156"/>
        <end position="2182"/>
    </location>
</feature>
<feature type="transmembrane region" description="Helical" evidence="12">
    <location>
        <begin position="745"/>
        <end position="770"/>
    </location>
</feature>
<feature type="region of interest" description="Disordered" evidence="11">
    <location>
        <begin position="410"/>
        <end position="444"/>
    </location>
</feature>
<keyword evidence="10" id="KW-0407">Ion channel</keyword>
<feature type="transmembrane region" description="Helical" evidence="12">
    <location>
        <begin position="1683"/>
        <end position="1712"/>
    </location>
</feature>
<feature type="transmembrane region" description="Helical" evidence="12">
    <location>
        <begin position="1598"/>
        <end position="1620"/>
    </location>
</feature>
<evidence type="ECO:0000256" key="6">
    <source>
        <dbReference type="ARBA" id="ARBA00022989"/>
    </source>
</evidence>
<comment type="caution">
    <text evidence="14">The sequence shown here is derived from an EMBL/GenBank/DDBJ whole genome shotgun (WGS) entry which is preliminary data.</text>
</comment>
<evidence type="ECO:0000259" key="13">
    <source>
        <dbReference type="Pfam" id="PF00520"/>
    </source>
</evidence>
<feature type="transmembrane region" description="Helical" evidence="12">
    <location>
        <begin position="2031"/>
        <end position="2062"/>
    </location>
</feature>
<feature type="transmembrane region" description="Helical" evidence="12">
    <location>
        <begin position="1916"/>
        <end position="1934"/>
    </location>
</feature>
<feature type="transmembrane region" description="Helical" evidence="12">
    <location>
        <begin position="312"/>
        <end position="334"/>
    </location>
</feature>
<feature type="compositionally biased region" description="Low complexity" evidence="11">
    <location>
        <begin position="1218"/>
        <end position="1234"/>
    </location>
</feature>
<dbReference type="Gene3D" id="1.20.120.350">
    <property type="entry name" value="Voltage-gated potassium channels. Chain C"/>
    <property type="match status" value="4"/>
</dbReference>
<dbReference type="Proteomes" id="UP000612055">
    <property type="component" value="Unassembled WGS sequence"/>
</dbReference>
<protein>
    <recommendedName>
        <fullName evidence="13">Ion transport domain-containing protein</fullName>
    </recommendedName>
</protein>
<feature type="domain" description="Ion transport" evidence="13">
    <location>
        <begin position="1915"/>
        <end position="2185"/>
    </location>
</feature>
<feature type="transmembrane region" description="Helical" evidence="12">
    <location>
        <begin position="587"/>
        <end position="608"/>
    </location>
</feature>
<evidence type="ECO:0000256" key="8">
    <source>
        <dbReference type="ARBA" id="ARBA00023136"/>
    </source>
</evidence>
<evidence type="ECO:0000256" key="5">
    <source>
        <dbReference type="ARBA" id="ARBA00022882"/>
    </source>
</evidence>
<feature type="transmembrane region" description="Helical" evidence="12">
    <location>
        <begin position="181"/>
        <end position="212"/>
    </location>
</feature>
<dbReference type="OrthoDB" id="416585at2759"/>
<feature type="compositionally biased region" description="Gly residues" evidence="11">
    <location>
        <begin position="1166"/>
        <end position="1175"/>
    </location>
</feature>
<feature type="compositionally biased region" description="Basic and acidic residues" evidence="11">
    <location>
        <begin position="1399"/>
        <end position="1411"/>
    </location>
</feature>
<feature type="transmembrane region" description="Helical" evidence="12">
    <location>
        <begin position="1981"/>
        <end position="2010"/>
    </location>
</feature>
<keyword evidence="8 12" id="KW-0472">Membrane</keyword>
<feature type="region of interest" description="Disordered" evidence="11">
    <location>
        <begin position="1461"/>
        <end position="1492"/>
    </location>
</feature>
<keyword evidence="5" id="KW-0851">Voltage-gated channel</keyword>
<feature type="compositionally biased region" description="Acidic residues" evidence="11">
    <location>
        <begin position="1054"/>
        <end position="1068"/>
    </location>
</feature>
<dbReference type="EMBL" id="JAEHOE010000022">
    <property type="protein sequence ID" value="KAG2495837.1"/>
    <property type="molecule type" value="Genomic_DNA"/>
</dbReference>
<keyword evidence="15" id="KW-1185">Reference proteome</keyword>
<feature type="compositionally biased region" description="Low complexity" evidence="11">
    <location>
        <begin position="2649"/>
        <end position="2662"/>
    </location>
</feature>
<feature type="region of interest" description="Disordered" evidence="11">
    <location>
        <begin position="860"/>
        <end position="904"/>
    </location>
</feature>
<evidence type="ECO:0000256" key="11">
    <source>
        <dbReference type="SAM" id="MobiDB-lite"/>
    </source>
</evidence>
<feature type="compositionally biased region" description="Low complexity" evidence="11">
    <location>
        <begin position="1263"/>
        <end position="1289"/>
    </location>
</feature>
<feature type="transmembrane region" description="Helical" evidence="12">
    <location>
        <begin position="340"/>
        <end position="367"/>
    </location>
</feature>
<feature type="region of interest" description="Disordered" evidence="11">
    <location>
        <begin position="1356"/>
        <end position="1411"/>
    </location>
</feature>
<dbReference type="PROSITE" id="PS50096">
    <property type="entry name" value="IQ"/>
    <property type="match status" value="1"/>
</dbReference>
<dbReference type="GO" id="GO:0001518">
    <property type="term" value="C:voltage-gated sodium channel complex"/>
    <property type="evidence" value="ECO:0007669"/>
    <property type="project" value="TreeGrafter"/>
</dbReference>
<evidence type="ECO:0000256" key="10">
    <source>
        <dbReference type="ARBA" id="ARBA00023303"/>
    </source>
</evidence>
<dbReference type="InterPro" id="IPR043203">
    <property type="entry name" value="VGCC_Ca_Na"/>
</dbReference>
<evidence type="ECO:0000256" key="12">
    <source>
        <dbReference type="SAM" id="Phobius"/>
    </source>
</evidence>
<comment type="subcellular location">
    <subcellularLocation>
        <location evidence="1">Membrane</location>
        <topology evidence="1">Multi-pass membrane protein</topology>
    </subcellularLocation>
</comment>
<gene>
    <name evidence="14" type="ORF">HYH03_006076</name>
</gene>
<evidence type="ECO:0000256" key="9">
    <source>
        <dbReference type="ARBA" id="ARBA00023180"/>
    </source>
</evidence>
<reference evidence="14" key="1">
    <citation type="journal article" date="2020" name="bioRxiv">
        <title>Comparative genomics of Chlamydomonas.</title>
        <authorList>
            <person name="Craig R.J."/>
            <person name="Hasan A.R."/>
            <person name="Ness R.W."/>
            <person name="Keightley P.D."/>
        </authorList>
    </citation>
    <scope>NUCLEOTIDE SEQUENCE</scope>
    <source>
        <strain evidence="14">CCAP 11/70</strain>
    </source>
</reference>
<keyword evidence="4" id="KW-0677">Repeat</keyword>
<accession>A0A836C1F3</accession>
<feature type="transmembrane region" description="Helical" evidence="12">
    <location>
        <begin position="1946"/>
        <end position="1969"/>
    </location>
</feature>